<proteinExistence type="predicted"/>
<dbReference type="AlphaFoldDB" id="A0A553C6F1"/>
<keyword evidence="2" id="KW-1185">Reference proteome</keyword>
<comment type="caution">
    <text evidence="1">The sequence shown here is derived from an EMBL/GenBank/DDBJ whole genome shotgun (WGS) entry which is preliminary data.</text>
</comment>
<sequence length="101" mass="11748">MKKMKNNLILTLLISTYSLIWISNKLSLVLENEKYGFYKIVENSDPKNETENKLDSEFLNEIALIIIENTNYSETKKEIISYTFKVKEVCIEKNLPPPEAS</sequence>
<organism evidence="1 2">
    <name type="scientific">Flavobacterium franklandianum</name>
    <dbReference type="NCBI Taxonomy" id="2594430"/>
    <lineage>
        <taxon>Bacteria</taxon>
        <taxon>Pseudomonadati</taxon>
        <taxon>Bacteroidota</taxon>
        <taxon>Flavobacteriia</taxon>
        <taxon>Flavobacteriales</taxon>
        <taxon>Flavobacteriaceae</taxon>
        <taxon>Flavobacterium</taxon>
    </lineage>
</organism>
<reference evidence="1 2" key="1">
    <citation type="submission" date="2019-07" db="EMBL/GenBank/DDBJ databases">
        <title>Novel species of Flavobacterium.</title>
        <authorList>
            <person name="Liu Q."/>
            <person name="Xin Y.-H."/>
        </authorList>
    </citation>
    <scope>NUCLEOTIDE SEQUENCE [LARGE SCALE GENOMIC DNA]</scope>
    <source>
        <strain evidence="1 2">LB3P56</strain>
    </source>
</reference>
<evidence type="ECO:0000313" key="2">
    <source>
        <dbReference type="Proteomes" id="UP000318585"/>
    </source>
</evidence>
<gene>
    <name evidence="1" type="ORF">FNW17_14940</name>
</gene>
<protein>
    <submittedName>
        <fullName evidence="1">Uncharacterized protein</fullName>
    </submittedName>
</protein>
<dbReference type="Proteomes" id="UP000318585">
    <property type="component" value="Unassembled WGS sequence"/>
</dbReference>
<evidence type="ECO:0000313" key="1">
    <source>
        <dbReference type="EMBL" id="TRX16085.1"/>
    </source>
</evidence>
<dbReference type="EMBL" id="VJZR01000019">
    <property type="protein sequence ID" value="TRX16085.1"/>
    <property type="molecule type" value="Genomic_DNA"/>
</dbReference>
<accession>A0A553C6F1</accession>
<name>A0A553C6F1_9FLAO</name>
<dbReference type="RefSeq" id="WP_143391636.1">
    <property type="nucleotide sequence ID" value="NZ_VJZQ01000027.1"/>
</dbReference>